<dbReference type="Pfam" id="PF06527">
    <property type="entry name" value="TniQ"/>
    <property type="match status" value="1"/>
</dbReference>
<name>A0ABX2K9L3_9PROT</name>
<dbReference type="EMBL" id="WHOS01000014">
    <property type="protein sequence ID" value="NUB00257.1"/>
    <property type="molecule type" value="Genomic_DNA"/>
</dbReference>
<organism evidence="3 4">
    <name type="scientific">Azospirillum melinis</name>
    <dbReference type="NCBI Taxonomy" id="328839"/>
    <lineage>
        <taxon>Bacteria</taxon>
        <taxon>Pseudomonadati</taxon>
        <taxon>Pseudomonadota</taxon>
        <taxon>Alphaproteobacteria</taxon>
        <taxon>Rhodospirillales</taxon>
        <taxon>Azospirillaceae</taxon>
        <taxon>Azospirillum</taxon>
    </lineage>
</organism>
<dbReference type="Proteomes" id="UP000605086">
    <property type="component" value="Unassembled WGS sequence"/>
</dbReference>
<accession>A0ABX2K9L3</accession>
<evidence type="ECO:0000313" key="4">
    <source>
        <dbReference type="Proteomes" id="UP000605086"/>
    </source>
</evidence>
<evidence type="ECO:0000259" key="2">
    <source>
        <dbReference type="Pfam" id="PF06527"/>
    </source>
</evidence>
<gene>
    <name evidence="3" type="ORF">GBZ48_13265</name>
</gene>
<evidence type="ECO:0000256" key="1">
    <source>
        <dbReference type="SAM" id="MobiDB-lite"/>
    </source>
</evidence>
<dbReference type="RefSeq" id="WP_174471493.1">
    <property type="nucleotide sequence ID" value="NZ_JAGINN010000005.1"/>
</dbReference>
<keyword evidence="4" id="KW-1185">Reference proteome</keyword>
<feature type="region of interest" description="Disordered" evidence="1">
    <location>
        <begin position="359"/>
        <end position="397"/>
    </location>
</feature>
<evidence type="ECO:0000313" key="3">
    <source>
        <dbReference type="EMBL" id="NUB00257.1"/>
    </source>
</evidence>
<sequence>MTLRPWPCRPKPLPDELLSSWIARTAVANGLTPGHFIRAVWPEARVAARDIDHVGPRHVVERMAAGTLTDLERAWSTTLGSFSGFLFEAHAPADGRHGGTKWITRTRIAGGIWHWPGQQFCPACLAEGPAWMRRSWRLALSAVCPRHGCVLAERCGHCEAPVTVIRADHPGQCHACQGDLSLTPSAAAPWEAIALHRRHESILTRGWAQLGEYNLYSTRYFDLLHYVLRLLAGPRYGERLRTTVSRLWGGDATPPVPPVGMTKLEMLSPADRARLLDLAARLLPGWPYRFIGACAEAGAWQGELMLHFPDAPFAFADPVRRLLHNAPYRPSRAEAVAAAAHLHRSGKPVTTRALSKLTGSGAVRARLHRPDASSVTAGPEPAPSATSDRRAPPAPRA</sequence>
<protein>
    <recommendedName>
        <fullName evidence="2">TniQ domain-containing protein</fullName>
    </recommendedName>
</protein>
<reference evidence="3 4" key="1">
    <citation type="submission" date="2019-10" db="EMBL/GenBank/DDBJ databases">
        <title>Genome sequence of Azospirillum melinis.</title>
        <authorList>
            <person name="Ambrosini A."/>
            <person name="Sant'Anna F.H."/>
            <person name="Cassan F.D."/>
            <person name="Souza E.M."/>
            <person name="Passaglia L.M.P."/>
        </authorList>
    </citation>
    <scope>NUCLEOTIDE SEQUENCE [LARGE SCALE GENOMIC DNA]</scope>
    <source>
        <strain evidence="3 4">TMCY0552</strain>
    </source>
</reference>
<feature type="domain" description="TniQ" evidence="2">
    <location>
        <begin position="7"/>
        <end position="151"/>
    </location>
</feature>
<comment type="caution">
    <text evidence="3">The sequence shown here is derived from an EMBL/GenBank/DDBJ whole genome shotgun (WGS) entry which is preliminary data.</text>
</comment>
<dbReference type="InterPro" id="IPR009492">
    <property type="entry name" value="TniQ"/>
</dbReference>
<proteinExistence type="predicted"/>